<reference evidence="3 4" key="1">
    <citation type="submission" date="2016-10" db="EMBL/GenBank/DDBJ databases">
        <authorList>
            <person name="de Groot N.N."/>
        </authorList>
    </citation>
    <scope>NUCLEOTIDE SEQUENCE [LARGE SCALE GENOMIC DNA]</scope>
    <source>
        <strain evidence="3 4">DSM 18180</strain>
    </source>
</reference>
<evidence type="ECO:0000259" key="2">
    <source>
        <dbReference type="Pfam" id="PF00899"/>
    </source>
</evidence>
<dbReference type="InterPro" id="IPR000594">
    <property type="entry name" value="ThiF_NAD_FAD-bd"/>
</dbReference>
<keyword evidence="4" id="KW-1185">Reference proteome</keyword>
<keyword evidence="1" id="KW-1133">Transmembrane helix</keyword>
<dbReference type="NCBIfam" id="TIGR03736">
    <property type="entry name" value="PRTRC_ThiF"/>
    <property type="match status" value="1"/>
</dbReference>
<dbReference type="InterPro" id="IPR022500">
    <property type="entry name" value="PRTRC_ThiF"/>
</dbReference>
<dbReference type="GO" id="GO:0008641">
    <property type="term" value="F:ubiquitin-like modifier activating enzyme activity"/>
    <property type="evidence" value="ECO:0007669"/>
    <property type="project" value="InterPro"/>
</dbReference>
<dbReference type="OrthoDB" id="5298642at2"/>
<accession>A0A1K2IRE6</accession>
<feature type="domain" description="THIF-type NAD/FAD binding fold" evidence="2">
    <location>
        <begin position="21"/>
        <end position="133"/>
    </location>
</feature>
<sequence>MKNRMHIAPNYFFNPTHPITISLIGVGGTGSLMLARLARMDYALRQTGHSGLHVKAFDQDIVEPMNIGRQLFTPHDLGENKVVNSLTKINNAFGLQWEGIPLNAMAHGEDIKSNIIITCVDNAKYRLALSKALQHPYQGSGYETMFYWMDIGNSRNTGQFILGSLFEQEGKLESEFFEPVHKLKSIVDLFPNLKEYDTEKLQGMGCAYADKLKEQSLFINDVLVAHAADCLFRLLLNKETLVHGGFVNLENGMVNPIKV</sequence>
<dbReference type="STRING" id="369401.SAMN05428642_105150"/>
<dbReference type="Proteomes" id="UP000182544">
    <property type="component" value="Unassembled WGS sequence"/>
</dbReference>
<keyword evidence="1" id="KW-0812">Transmembrane</keyword>
<feature type="transmembrane region" description="Helical" evidence="1">
    <location>
        <begin position="20"/>
        <end position="38"/>
    </location>
</feature>
<evidence type="ECO:0000256" key="1">
    <source>
        <dbReference type="SAM" id="Phobius"/>
    </source>
</evidence>
<evidence type="ECO:0000313" key="3">
    <source>
        <dbReference type="EMBL" id="SFZ94878.1"/>
    </source>
</evidence>
<dbReference type="InterPro" id="IPR035985">
    <property type="entry name" value="Ubiquitin-activating_enz"/>
</dbReference>
<dbReference type="SUPFAM" id="SSF69572">
    <property type="entry name" value="Activating enzymes of the ubiquitin-like proteins"/>
    <property type="match status" value="1"/>
</dbReference>
<proteinExistence type="predicted"/>
<organism evidence="3 4">
    <name type="scientific">Flaviramulus basaltis</name>
    <dbReference type="NCBI Taxonomy" id="369401"/>
    <lineage>
        <taxon>Bacteria</taxon>
        <taxon>Pseudomonadati</taxon>
        <taxon>Bacteroidota</taxon>
        <taxon>Flavobacteriia</taxon>
        <taxon>Flavobacteriales</taxon>
        <taxon>Flavobacteriaceae</taxon>
        <taxon>Flaviramulus</taxon>
    </lineage>
</organism>
<keyword evidence="1" id="KW-0472">Membrane</keyword>
<dbReference type="AlphaFoldDB" id="A0A1K2IRE6"/>
<name>A0A1K2IRE6_9FLAO</name>
<dbReference type="Gene3D" id="3.40.50.720">
    <property type="entry name" value="NAD(P)-binding Rossmann-like Domain"/>
    <property type="match status" value="1"/>
</dbReference>
<gene>
    <name evidence="3" type="ORF">SAMN05428642_105150</name>
</gene>
<evidence type="ECO:0000313" key="4">
    <source>
        <dbReference type="Proteomes" id="UP000182544"/>
    </source>
</evidence>
<protein>
    <submittedName>
        <fullName evidence="3">PRTRC system ThiF family protein</fullName>
    </submittedName>
</protein>
<dbReference type="EMBL" id="FPKV01000005">
    <property type="protein sequence ID" value="SFZ94878.1"/>
    <property type="molecule type" value="Genomic_DNA"/>
</dbReference>
<dbReference type="Pfam" id="PF00899">
    <property type="entry name" value="ThiF"/>
    <property type="match status" value="1"/>
</dbReference>
<dbReference type="RefSeq" id="WP_072403603.1">
    <property type="nucleotide sequence ID" value="NZ_FPKV01000005.1"/>
</dbReference>